<reference evidence="13" key="1">
    <citation type="submission" date="2020-12" db="EMBL/GenBank/DDBJ databases">
        <title>Metabolic potential, ecology and presence of endohyphal bacteria is reflected in genomic diversity of Mucoromycotina.</title>
        <authorList>
            <person name="Muszewska A."/>
            <person name="Okrasinska A."/>
            <person name="Steczkiewicz K."/>
            <person name="Drgas O."/>
            <person name="Orlowska M."/>
            <person name="Perlinska-Lenart U."/>
            <person name="Aleksandrzak-Piekarczyk T."/>
            <person name="Szatraj K."/>
            <person name="Zielenkiewicz U."/>
            <person name="Pilsyk S."/>
            <person name="Malc E."/>
            <person name="Mieczkowski P."/>
            <person name="Kruszewska J.S."/>
            <person name="Biernat P."/>
            <person name="Pawlowska J."/>
        </authorList>
    </citation>
    <scope>NUCLEOTIDE SEQUENCE</scope>
    <source>
        <strain evidence="13">CBS 226.32</strain>
    </source>
</reference>
<feature type="binding site" evidence="9">
    <location>
        <position position="465"/>
    </location>
    <ligand>
        <name>Zn(2+)</name>
        <dbReference type="ChEBI" id="CHEBI:29105"/>
        <label>2</label>
    </ligand>
</feature>
<dbReference type="Pfam" id="PF00245">
    <property type="entry name" value="Alk_phosphatase"/>
    <property type="match status" value="1"/>
</dbReference>
<feature type="binding site" evidence="9">
    <location>
        <position position="67"/>
    </location>
    <ligand>
        <name>Zn(2+)</name>
        <dbReference type="ChEBI" id="CHEBI:29105"/>
        <label>2</label>
    </ligand>
</feature>
<evidence type="ECO:0000256" key="3">
    <source>
        <dbReference type="ARBA" id="ARBA00022553"/>
    </source>
</evidence>
<keyword evidence="7 9" id="KW-0460">Magnesium</keyword>
<evidence type="ECO:0000256" key="4">
    <source>
        <dbReference type="ARBA" id="ARBA00022723"/>
    </source>
</evidence>
<evidence type="ECO:0000256" key="6">
    <source>
        <dbReference type="ARBA" id="ARBA00022833"/>
    </source>
</evidence>
<dbReference type="CDD" id="cd16012">
    <property type="entry name" value="ALP"/>
    <property type="match status" value="1"/>
</dbReference>
<proteinExistence type="inferred from homology"/>
<dbReference type="SMART" id="SM00098">
    <property type="entry name" value="alkPPc"/>
    <property type="match status" value="1"/>
</dbReference>
<feature type="binding site" evidence="9">
    <location>
        <position position="355"/>
    </location>
    <ligand>
        <name>Zn(2+)</name>
        <dbReference type="ChEBI" id="CHEBI:29105"/>
        <label>2</label>
    </ligand>
</feature>
<dbReference type="PRINTS" id="PR00113">
    <property type="entry name" value="ALKPHPHTASE"/>
</dbReference>
<evidence type="ECO:0000256" key="12">
    <source>
        <dbReference type="SAM" id="Phobius"/>
    </source>
</evidence>
<dbReference type="OrthoDB" id="7392499at2759"/>
<keyword evidence="14" id="KW-1185">Reference proteome</keyword>
<feature type="transmembrane region" description="Helical" evidence="12">
    <location>
        <begin position="32"/>
        <end position="50"/>
    </location>
</feature>
<organism evidence="13 14">
    <name type="scientific">Mucor plumbeus</name>
    <dbReference type="NCBI Taxonomy" id="97098"/>
    <lineage>
        <taxon>Eukaryota</taxon>
        <taxon>Fungi</taxon>
        <taxon>Fungi incertae sedis</taxon>
        <taxon>Mucoromycota</taxon>
        <taxon>Mucoromycotina</taxon>
        <taxon>Mucoromycetes</taxon>
        <taxon>Mucorales</taxon>
        <taxon>Mucorineae</taxon>
        <taxon>Mucoraceae</taxon>
        <taxon>Mucor</taxon>
    </lineage>
</organism>
<evidence type="ECO:0000313" key="14">
    <source>
        <dbReference type="Proteomes" id="UP000650833"/>
    </source>
</evidence>
<feature type="binding site" evidence="9">
    <location>
        <position position="356"/>
    </location>
    <ligand>
        <name>Zn(2+)</name>
        <dbReference type="ChEBI" id="CHEBI:29105"/>
        <label>2</label>
    </ligand>
</feature>
<evidence type="ECO:0000256" key="1">
    <source>
        <dbReference type="ARBA" id="ARBA00005984"/>
    </source>
</evidence>
<feature type="binding site" evidence="9">
    <location>
        <position position="167"/>
    </location>
    <ligand>
        <name>Mg(2+)</name>
        <dbReference type="ChEBI" id="CHEBI:18420"/>
    </ligand>
</feature>
<keyword evidence="4 9" id="KW-0479">Metal-binding</keyword>
<dbReference type="InterPro" id="IPR001952">
    <property type="entry name" value="Alkaline_phosphatase"/>
</dbReference>
<evidence type="ECO:0000256" key="11">
    <source>
        <dbReference type="RuleBase" id="RU003947"/>
    </source>
</evidence>
<evidence type="ECO:0000313" key="13">
    <source>
        <dbReference type="EMBL" id="KAG2205453.1"/>
    </source>
</evidence>
<feature type="binding site" evidence="9">
    <location>
        <position position="67"/>
    </location>
    <ligand>
        <name>Mg(2+)</name>
        <dbReference type="ChEBI" id="CHEBI:18420"/>
    </ligand>
</feature>
<evidence type="ECO:0000256" key="5">
    <source>
        <dbReference type="ARBA" id="ARBA00022801"/>
    </source>
</evidence>
<dbReference type="GO" id="GO:0000329">
    <property type="term" value="C:fungal-type vacuole membrane"/>
    <property type="evidence" value="ECO:0007669"/>
    <property type="project" value="TreeGrafter"/>
</dbReference>
<dbReference type="Gene3D" id="1.10.60.40">
    <property type="match status" value="1"/>
</dbReference>
<keyword evidence="3" id="KW-0597">Phosphoprotein</keyword>
<evidence type="ECO:0000256" key="10">
    <source>
        <dbReference type="RuleBase" id="RU003946"/>
    </source>
</evidence>
<dbReference type="Proteomes" id="UP000650833">
    <property type="component" value="Unassembled WGS sequence"/>
</dbReference>
<keyword evidence="12" id="KW-0812">Transmembrane</keyword>
<feature type="binding site" evidence="9">
    <location>
        <position position="313"/>
    </location>
    <ligand>
        <name>Zn(2+)</name>
        <dbReference type="ChEBI" id="CHEBI:29105"/>
        <label>2</label>
    </ligand>
</feature>
<evidence type="ECO:0000256" key="9">
    <source>
        <dbReference type="PIRSR" id="PIRSR601952-2"/>
    </source>
</evidence>
<evidence type="ECO:0000256" key="2">
    <source>
        <dbReference type="ARBA" id="ARBA00012647"/>
    </source>
</evidence>
<keyword evidence="6 9" id="KW-0862">Zinc</keyword>
<name>A0A8H7R905_9FUNG</name>
<accession>A0A8H7R905</accession>
<sequence>MLPDYTIIQPEQHNNQDIEKLLPKATRHHRRLAVIAILFLAGILIFPVLIKKHKKEPKRNVIMMISDGFGPASETFARQYYSWKEELPVKAIFPLDKILVGTSRTQSSSSLITDSAAGATAFSCGIKTYNGAIGVNPDEAPCGTVLESAKIHRNMKTGLVVKSRVTHATPAAFSAHISWRDWENDIAEHQVGYTPLGRTVDLMFGGGLCEFLSNTTDKSCRLDNRDLINDAKRDFGWDLIKTRHEFDQLDPKEIDLPLMGLFAPHHMDFAIDNDPSIQPSLPEMTSKALDILKESTKTSEEGFFLMVEASRIDMAGHINDPNAQFGEIWEYQQTVDAVMKFVKENPGTVLIATSDHETGGLTVGRQITEEYPEYEWKPEVLNKVKNSTEILAWKWMQAISEGKDTKEFLVEAIIKGGTGVQDASDSEINLLWAWKERNVTYDFFATALADIVSKRAEIGWTTMGHTAVDVNLYAYGYKSKLLSGNHENTDIGDFIVDYLKLNLDDITKRLNGDNEFMTRFNSQKKKALKKKSKHYIQ</sequence>
<feature type="binding site" evidence="9">
    <location>
        <position position="169"/>
    </location>
    <ligand>
        <name>Mg(2+)</name>
        <dbReference type="ChEBI" id="CHEBI:18420"/>
    </ligand>
</feature>
<dbReference type="EC" id="3.1.3.1" evidence="2 11"/>
<evidence type="ECO:0000256" key="7">
    <source>
        <dbReference type="ARBA" id="ARBA00022842"/>
    </source>
</evidence>
<comment type="cofactor">
    <cofactor evidence="9">
        <name>Zn(2+)</name>
        <dbReference type="ChEBI" id="CHEBI:29105"/>
    </cofactor>
    <text evidence="9">Binds 2 Zn(2+) ions.</text>
</comment>
<dbReference type="SUPFAM" id="SSF53649">
    <property type="entry name" value="Alkaline phosphatase-like"/>
    <property type="match status" value="1"/>
</dbReference>
<dbReference type="InterPro" id="IPR018299">
    <property type="entry name" value="Alkaline_phosphatase_AS"/>
</dbReference>
<dbReference type="Gene3D" id="3.40.720.10">
    <property type="entry name" value="Alkaline Phosphatase, subunit A"/>
    <property type="match status" value="1"/>
</dbReference>
<keyword evidence="5 11" id="KW-0378">Hydrolase</keyword>
<feature type="binding site" evidence="9">
    <location>
        <position position="317"/>
    </location>
    <ligand>
        <name>Zn(2+)</name>
        <dbReference type="ChEBI" id="CHEBI:29105"/>
        <label>2</label>
    </ligand>
</feature>
<dbReference type="AlphaFoldDB" id="A0A8H7R905"/>
<dbReference type="PANTHER" id="PTHR11596">
    <property type="entry name" value="ALKALINE PHOSPHATASE"/>
    <property type="match status" value="1"/>
</dbReference>
<dbReference type="PROSITE" id="PS00123">
    <property type="entry name" value="ALKALINE_PHOSPHATASE"/>
    <property type="match status" value="1"/>
</dbReference>
<feature type="binding site" evidence="9">
    <location>
        <position position="308"/>
    </location>
    <ligand>
        <name>Mg(2+)</name>
        <dbReference type="ChEBI" id="CHEBI:18420"/>
    </ligand>
</feature>
<gene>
    <name evidence="13" type="ORF">INT46_007664</name>
</gene>
<comment type="cofactor">
    <cofactor evidence="9">
        <name>Mg(2+)</name>
        <dbReference type="ChEBI" id="CHEBI:18420"/>
    </cofactor>
    <text evidence="9">Binds 1 Mg(2+) ion.</text>
</comment>
<keyword evidence="12" id="KW-1133">Transmembrane helix</keyword>
<protein>
    <recommendedName>
        <fullName evidence="2 11">Alkaline phosphatase</fullName>
        <ecNumber evidence="2 11">3.1.3.1</ecNumber>
    </recommendedName>
</protein>
<comment type="caution">
    <text evidence="13">The sequence shown here is derived from an EMBL/GenBank/DDBJ whole genome shotgun (WGS) entry which is preliminary data.</text>
</comment>
<comment type="similarity">
    <text evidence="1 10">Belongs to the alkaline phosphatase family.</text>
</comment>
<dbReference type="EMBL" id="JAEPRC010000174">
    <property type="protein sequence ID" value="KAG2205453.1"/>
    <property type="molecule type" value="Genomic_DNA"/>
</dbReference>
<dbReference type="GO" id="GO:0046872">
    <property type="term" value="F:metal ion binding"/>
    <property type="evidence" value="ECO:0007669"/>
    <property type="project" value="UniProtKB-KW"/>
</dbReference>
<dbReference type="PANTHER" id="PTHR11596:SF5">
    <property type="entry name" value="ALKALINE PHOSPHATASE"/>
    <property type="match status" value="1"/>
</dbReference>
<evidence type="ECO:0000256" key="8">
    <source>
        <dbReference type="PIRSR" id="PIRSR601952-1"/>
    </source>
</evidence>
<dbReference type="GO" id="GO:0004035">
    <property type="term" value="F:alkaline phosphatase activity"/>
    <property type="evidence" value="ECO:0007669"/>
    <property type="project" value="UniProtKB-EC"/>
</dbReference>
<feature type="active site" description="Phosphoserine intermediate" evidence="8">
    <location>
        <position position="115"/>
    </location>
</feature>
<keyword evidence="12" id="KW-0472">Membrane</keyword>
<comment type="catalytic activity">
    <reaction evidence="11">
        <text>a phosphate monoester + H2O = an alcohol + phosphate</text>
        <dbReference type="Rhea" id="RHEA:15017"/>
        <dbReference type="ChEBI" id="CHEBI:15377"/>
        <dbReference type="ChEBI" id="CHEBI:30879"/>
        <dbReference type="ChEBI" id="CHEBI:43474"/>
        <dbReference type="ChEBI" id="CHEBI:67140"/>
        <dbReference type="EC" id="3.1.3.1"/>
    </reaction>
</comment>
<dbReference type="InterPro" id="IPR017850">
    <property type="entry name" value="Alkaline_phosphatase_core_sf"/>
</dbReference>